<dbReference type="InterPro" id="IPR005312">
    <property type="entry name" value="DUF1759"/>
</dbReference>
<dbReference type="EMBL" id="CAJFDI010000001">
    <property type="protein sequence ID" value="CAD5212020.1"/>
    <property type="molecule type" value="Genomic_DNA"/>
</dbReference>
<dbReference type="PANTHER" id="PTHR47331:SF5">
    <property type="entry name" value="RIBONUCLEASE H"/>
    <property type="match status" value="1"/>
</dbReference>
<evidence type="ECO:0000313" key="6">
    <source>
        <dbReference type="Proteomes" id="UP000659654"/>
    </source>
</evidence>
<dbReference type="EMBL" id="CAJFCV020000001">
    <property type="protein sequence ID" value="CAG9089637.1"/>
    <property type="molecule type" value="Genomic_DNA"/>
</dbReference>
<dbReference type="InterPro" id="IPR001584">
    <property type="entry name" value="Integrase_cat-core"/>
</dbReference>
<dbReference type="Pfam" id="PF17921">
    <property type="entry name" value="Integrase_H2C2"/>
    <property type="match status" value="1"/>
</dbReference>
<name>A0A7I8XBR8_BURXY</name>
<dbReference type="PANTHER" id="PTHR47331">
    <property type="entry name" value="PHD-TYPE DOMAIN-CONTAINING PROTEIN"/>
    <property type="match status" value="1"/>
</dbReference>
<dbReference type="Pfam" id="PF00078">
    <property type="entry name" value="RVT_1"/>
    <property type="match status" value="1"/>
</dbReference>
<evidence type="ECO:0000259" key="3">
    <source>
        <dbReference type="PROSITE" id="PS50994"/>
    </source>
</evidence>
<organism evidence="5 6">
    <name type="scientific">Bursaphelenchus xylophilus</name>
    <name type="common">Pinewood nematode worm</name>
    <name type="synonym">Aphelenchoides xylophilus</name>
    <dbReference type="NCBI Taxonomy" id="6326"/>
    <lineage>
        <taxon>Eukaryota</taxon>
        <taxon>Metazoa</taxon>
        <taxon>Ecdysozoa</taxon>
        <taxon>Nematoda</taxon>
        <taxon>Chromadorea</taxon>
        <taxon>Rhabditida</taxon>
        <taxon>Tylenchina</taxon>
        <taxon>Tylenchomorpha</taxon>
        <taxon>Aphelenchoidea</taxon>
        <taxon>Aphelenchoididae</taxon>
        <taxon>Bursaphelenchus</taxon>
    </lineage>
</organism>
<dbReference type="OrthoDB" id="5831605at2759"/>
<feature type="transmembrane region" description="Helical" evidence="2">
    <location>
        <begin position="2282"/>
        <end position="2303"/>
    </location>
</feature>
<dbReference type="InterPro" id="IPR043128">
    <property type="entry name" value="Rev_trsase/Diguanyl_cyclase"/>
</dbReference>
<dbReference type="InterPro" id="IPR043502">
    <property type="entry name" value="DNA/RNA_pol_sf"/>
</dbReference>
<evidence type="ECO:0000256" key="1">
    <source>
        <dbReference type="SAM" id="MobiDB-lite"/>
    </source>
</evidence>
<dbReference type="EMBL" id="CAJFCV020000001">
    <property type="protein sequence ID" value="CAG9088517.1"/>
    <property type="molecule type" value="Genomic_DNA"/>
</dbReference>
<dbReference type="InterPro" id="IPR008042">
    <property type="entry name" value="Retrotrans_Pao"/>
</dbReference>
<dbReference type="InterPro" id="IPR041588">
    <property type="entry name" value="Integrase_H2C2"/>
</dbReference>
<dbReference type="InterPro" id="IPR036397">
    <property type="entry name" value="RNaseH_sf"/>
</dbReference>
<gene>
    <name evidence="4" type="ORF">BXYJ_LOCUS2475</name>
    <name evidence="5" type="ORF">BXYJ_LOCUS2710</name>
</gene>
<dbReference type="GO" id="GO:0042575">
    <property type="term" value="C:DNA polymerase complex"/>
    <property type="evidence" value="ECO:0007669"/>
    <property type="project" value="UniProtKB-ARBA"/>
</dbReference>
<comment type="caution">
    <text evidence="5">The sequence shown here is derived from an EMBL/GenBank/DDBJ whole genome shotgun (WGS) entry which is preliminary data.</text>
</comment>
<dbReference type="Pfam" id="PF05380">
    <property type="entry name" value="Peptidase_A17"/>
    <property type="match status" value="1"/>
</dbReference>
<feature type="compositionally biased region" description="Basic residues" evidence="1">
    <location>
        <begin position="2313"/>
        <end position="2335"/>
    </location>
</feature>
<keyword evidence="6" id="KW-1185">Reference proteome</keyword>
<keyword evidence="2" id="KW-0812">Transmembrane</keyword>
<sequence length="2375" mass="273794">MHLRPILTQLSEKVTKIFTESATLTCYTEYTEKEPEENLLLAQNTASKLREAIETGESLRASLDKYYNQYVELMNSLGPEEYGQEEVHYQSLLNTHYIPTTLVNTQEELSRLKSEYDLNIGLIEMLKRKMSVNVAIESSNVSRSHSPASFTNQTRRPQPLKLGPVEKITFSGNVLDYPAFREAMKVIDASDNSTYAKFLYLKQSTKGIAFDAIKSLTLTESNYQLAKDLLEKHFGSDDLLVDSLLKSLQNLPAPTRTAGSLQRYYFELESILQQLQNQEVHTDDGILRNMITQKLPDQILERIIRRRHKIKEENKVWNTDALMKELKRIIEEMLDLERLQGKSKQVPSKVMVAINPSKSKEQGEKIARPCVFCQHLDHYSKDCPMADTVAKRKDSLRKSRRCFKCLQKWESGHKCSKTCYYCKKEHNTLLCSQPKPRAVFVTMDEDAQSEVEDDYPFYDSDPETDADPNETEEHGEPTWDDSMVCVLRSSGEKALLSTVELVLRNPDNGRQFRTLAILDSASETTYITETAAASLNLKKNAETEHKSRTETFGGTQHVTRSSKVSAEFLLLNGDSIPFVARTTPSIVNLVRTVSVKGKQKLTDKKRPHLLIGGDLIWALLPVKREKTNNPEVMKIETKVGPIHLFSDAFHLGNRQFEDDEIAPLVLQDLTPKELDKQIQKLWTLEGIGITERADSRQEDIEDVTKRFCTQIEEKEGQLHVNWLWKKDKPQVPENKKIAFSRLLQMQKRVLADESLQKLLRDFINEQQHRGFIEEVDMRCPPDGPVSYLPFQLVYTPGKTTPVRCVFDASSHTKNQPSLNDCFEKGPLLLPDLTSLLINFRFAEFACVSDLEKAFNSLALKPDQRDVTRFIIPTDWTSIKDSTVKVFRFKVVNFGTICAPTMLALSLRWFLEHHRLKSDPDILKRTYVDNILSQAATEEELVAKAKEAKQLLSTVRFHLREFYSNSAELMKELNPTETRDSTKFLGKNWNFQQDLILMTTPTLQPISTKRSLLQFRGKHFDPEGLTCPLTLPLNLILQATWSIPNLTWDDPLPPHIMEELNNVVPFWETPTTFRIPRKIINWNQPYYLHAFTDGSKVGIGILIYLAALAEDRTFELPQLIMGKSRVAPKKANLDSELTIPTTEIVSISSGVLLLQFVEQHLPFPPEKIILWNDSRSSLESLIRNMDHKSVFVKNRLRLIRDKGRNYEIRHVPGKENSADIPSRGIVNPADLVENKFYWHGPKFLQNPEDWPSELVIPAGSFEEDQTTVAVVTPPEPLIDPERFGSWSKLHLTARIVINFTRKLQKKPAANNAEVDRLLFLLDQQRNPPSEKEITDFRLFQDQHNLWRCDIRLQESDLPPAAKTPIWLPNSHQTRLIIRHYHNQKLHAGVDLTLCQLRTKYWVKRSFVRKTIKTCSFCKRQKSKPFEFPPFAPLPQTRCTQGIPFDAVGVDTCGPFKVKDHEDVHVLIFSCLKYRVLHTEVIASLQTTDIIHGFTRFISRRGPPSQILSDNHPSLCAAKDFLQKTHQTNQNFCWSFITPRCPWEGASYERIIAELKRAMKNSGTKSKLDIEEFRTLISRSEEVVNSRPLTAQSDDVNDLRAIKPFDFIGVRSDYEGDSEGDEPEEEERDPTYVERENLQETLRKKKNRIEARLEKFKTFWIKHYLQYLAEKNSKKRNNGIRRTPIVGELTLVADPTLPRQQWKLGRIQHLNEGRDGIVRTADVLVADNLKNYPAETSRKIIKRNITQLYSLEITPSEDTDWLKELLPQPDVEIPAPRRSPRTKKLNLASEQFNLLSINTVLMVLSIVFMLIYPSEGYNFCPMDTRPVYWRPTPMRACSVPYMENLTPTTVVVYQANHVEYKTKAYICSAELHKITSWTDIYGFERSEEEIIEKSELSAEECWRMKETRKCIYGSLSMHGEDLKTNTRPELSDIPNRFMSLLNRRDEEFGVCKVLSTLVLAHFGSTEAVCPRIDLTNCKYEDNQCRTKDDRMVVWIHNTTQNCPYIKASTVKGVKNNQTFISEEEELMLTFSNKRTVSCQDKLWISDQGVPFQFEKNTSPKKRDLTTAEKQFASHVNLVDLQNTTRILCDEINQQGQILNQLIASKPAEFAQRLLNRTDVKVQSVGHGIVSITFCTTVPDEKVHFQQEETREFRIKVNVDGKGIMFLDPVTEELHLNPSGLFTDTERVVRHNGKYFRSTQGYLQPINVVTDEREEVQVLTKEFVFKKGHSLTTPWLDEMLVKEYLKSHNDLIESFSKPIVRRSSKTWREEITEIIVSPILPYLRLWWSICAGLVSLYTVTSILNNFTAEKKIQLKMPRRNARKKNPLRRKRKNNRRSSQRPNEETPLGIVFQRAELPRRSVKIRQLLARGVSRPPRKA</sequence>
<feature type="region of interest" description="Disordered" evidence="1">
    <location>
        <begin position="1609"/>
        <end position="1631"/>
    </location>
</feature>
<dbReference type="Gene3D" id="3.30.420.10">
    <property type="entry name" value="Ribonuclease H-like superfamily/Ribonuclease H"/>
    <property type="match status" value="1"/>
</dbReference>
<dbReference type="Proteomes" id="UP000659654">
    <property type="component" value="Unassembled WGS sequence"/>
</dbReference>
<dbReference type="EMBL" id="CAJFDI010000001">
    <property type="protein sequence ID" value="CAD5211531.1"/>
    <property type="molecule type" value="Genomic_DNA"/>
</dbReference>
<feature type="compositionally biased region" description="Acidic residues" evidence="1">
    <location>
        <begin position="1613"/>
        <end position="1626"/>
    </location>
</feature>
<feature type="compositionally biased region" description="Acidic residues" evidence="1">
    <location>
        <begin position="451"/>
        <end position="470"/>
    </location>
</feature>
<dbReference type="GO" id="GO:0003676">
    <property type="term" value="F:nucleic acid binding"/>
    <property type="evidence" value="ECO:0007669"/>
    <property type="project" value="InterPro"/>
</dbReference>
<dbReference type="Gene3D" id="3.30.70.270">
    <property type="match status" value="1"/>
</dbReference>
<keyword evidence="2" id="KW-1133">Transmembrane helix</keyword>
<keyword evidence="2" id="KW-0472">Membrane</keyword>
<dbReference type="PROSITE" id="PS50994">
    <property type="entry name" value="INTEGRASE"/>
    <property type="match status" value="1"/>
</dbReference>
<dbReference type="InterPro" id="IPR040676">
    <property type="entry name" value="DUF5641"/>
</dbReference>
<dbReference type="Pfam" id="PF18701">
    <property type="entry name" value="DUF5641"/>
    <property type="match status" value="1"/>
</dbReference>
<dbReference type="GO" id="GO:0015074">
    <property type="term" value="P:DNA integration"/>
    <property type="evidence" value="ECO:0007669"/>
    <property type="project" value="InterPro"/>
</dbReference>
<reference evidence="5" key="1">
    <citation type="submission" date="2020-09" db="EMBL/GenBank/DDBJ databases">
        <authorList>
            <person name="Kikuchi T."/>
        </authorList>
    </citation>
    <scope>NUCLEOTIDE SEQUENCE</scope>
    <source>
        <strain evidence="5">Ka4C1</strain>
    </source>
</reference>
<dbReference type="InterPro" id="IPR012337">
    <property type="entry name" value="RNaseH-like_sf"/>
</dbReference>
<feature type="domain" description="Integrase catalytic" evidence="3">
    <location>
        <begin position="1429"/>
        <end position="1610"/>
    </location>
</feature>
<evidence type="ECO:0000256" key="2">
    <source>
        <dbReference type="SAM" id="Phobius"/>
    </source>
</evidence>
<dbReference type="Proteomes" id="UP000582659">
    <property type="component" value="Unassembled WGS sequence"/>
</dbReference>
<dbReference type="SUPFAM" id="SSF56672">
    <property type="entry name" value="DNA/RNA polymerases"/>
    <property type="match status" value="1"/>
</dbReference>
<proteinExistence type="predicted"/>
<evidence type="ECO:0000313" key="5">
    <source>
        <dbReference type="EMBL" id="CAD5212020.1"/>
    </source>
</evidence>
<dbReference type="InterPro" id="IPR000477">
    <property type="entry name" value="RT_dom"/>
</dbReference>
<dbReference type="Gene3D" id="3.10.10.10">
    <property type="entry name" value="HIV Type 1 Reverse Transcriptase, subunit A, domain 1"/>
    <property type="match status" value="1"/>
</dbReference>
<feature type="region of interest" description="Disordered" evidence="1">
    <location>
        <begin position="451"/>
        <end position="478"/>
    </location>
</feature>
<feature type="region of interest" description="Disordered" evidence="1">
    <location>
        <begin position="2312"/>
        <end position="2341"/>
    </location>
</feature>
<protein>
    <submittedName>
        <fullName evidence="5">(pine wood nematode) hypothetical protein</fullName>
    </submittedName>
</protein>
<dbReference type="SUPFAM" id="SSF53098">
    <property type="entry name" value="Ribonuclease H-like"/>
    <property type="match status" value="1"/>
</dbReference>
<dbReference type="Pfam" id="PF03564">
    <property type="entry name" value="DUF1759"/>
    <property type="match status" value="1"/>
</dbReference>
<evidence type="ECO:0000313" key="4">
    <source>
        <dbReference type="EMBL" id="CAD5211531.1"/>
    </source>
</evidence>
<accession>A0A7I8XBR8</accession>